<feature type="transmembrane region" description="Helical" evidence="1">
    <location>
        <begin position="456"/>
        <end position="475"/>
    </location>
</feature>
<feature type="transmembrane region" description="Helical" evidence="1">
    <location>
        <begin position="266"/>
        <end position="287"/>
    </location>
</feature>
<evidence type="ECO:0000313" key="3">
    <source>
        <dbReference type="Proteomes" id="UP000244867"/>
    </source>
</evidence>
<comment type="caution">
    <text evidence="2">The sequence shown here is derived from an EMBL/GenBank/DDBJ whole genome shotgun (WGS) entry which is preliminary data.</text>
</comment>
<feature type="transmembrane region" description="Helical" evidence="1">
    <location>
        <begin position="653"/>
        <end position="673"/>
    </location>
</feature>
<dbReference type="RefSeq" id="WP_108345463.1">
    <property type="nucleotide sequence ID" value="NZ_PYXZ01000007.1"/>
</dbReference>
<feature type="transmembrane region" description="Helical" evidence="1">
    <location>
        <begin position="184"/>
        <end position="205"/>
    </location>
</feature>
<evidence type="ECO:0000256" key="1">
    <source>
        <dbReference type="SAM" id="Phobius"/>
    </source>
</evidence>
<gene>
    <name evidence="2" type="ORF">C7S10_16115</name>
</gene>
<dbReference type="AlphaFoldDB" id="A0A2R7YUU6"/>
<keyword evidence="1" id="KW-0812">Transmembrane</keyword>
<feature type="transmembrane region" description="Helical" evidence="1">
    <location>
        <begin position="528"/>
        <end position="545"/>
    </location>
</feature>
<feature type="transmembrane region" description="Helical" evidence="1">
    <location>
        <begin position="778"/>
        <end position="795"/>
    </location>
</feature>
<feature type="transmembrane region" description="Helical" evidence="1">
    <location>
        <begin position="704"/>
        <end position="723"/>
    </location>
</feature>
<feature type="transmembrane region" description="Helical" evidence="1">
    <location>
        <begin position="425"/>
        <end position="449"/>
    </location>
</feature>
<keyword evidence="3" id="KW-1185">Reference proteome</keyword>
<evidence type="ECO:0008006" key="4">
    <source>
        <dbReference type="Google" id="ProtNLM"/>
    </source>
</evidence>
<feature type="transmembrane region" description="Helical" evidence="1">
    <location>
        <begin position="505"/>
        <end position="522"/>
    </location>
</feature>
<evidence type="ECO:0000313" key="2">
    <source>
        <dbReference type="EMBL" id="PUA80073.1"/>
    </source>
</evidence>
<feature type="transmembrane region" description="Helical" evidence="1">
    <location>
        <begin position="383"/>
        <end position="405"/>
    </location>
</feature>
<protein>
    <recommendedName>
        <fullName evidence="4">DUF2157 domain-containing protein</fullName>
    </recommendedName>
</protein>
<keyword evidence="1" id="KW-1133">Transmembrane helix</keyword>
<name>A0A2R7YUU6_9ACTN</name>
<feature type="transmembrane region" description="Helical" evidence="1">
    <location>
        <begin position="679"/>
        <end position="697"/>
    </location>
</feature>
<sequence>MFTYADQRACPGCRADLDDPALSCSACGLSLTGPAPLQVFRALQQVDRLVSDLYAAGRAPQTISVLDRPARSTYVPPQHQPVGPARPGLSAASVPRILLGLGALCLLVAALVFLAVAWAALGVDGRTVVLVLFTAVAGALTVVVARRDLRAGAEALGSVTLGLFALDLGGAWNAGWLGDLGDPAFLVLAGLLVAAAGMAVARWATTTPVATLTSAEVIAAIALGTSAVFVNDLIDRGEAVGAVAALVVLGLGAAAGHALAQQVLAVVASGGAAIAWLMLVAIGVVRVDELSIAHLWGDLAVWPLLVATLLVAAAAGIGAVPHELRVVAAATAVFLGTLVVTAPVFDESPTQLALVELGVVLGFGVLATRLPGDWRWVCAAPSVVAALGLSVSVVRLLVVAVGELVLHEPWSVGVLDRLDAPDVPWTWPLLLPAGVIGVVGTVATLALCAGREPRRLVVPGASALLVAVALVPSVYAVPLVVAVSALVVAAAVLAAAGAWLGRRDLLAVAAGVFALAQVAGLASDWITLVLLALLTAATVALELRGRAVAEELAGLGALLAPVSAAGLVWTAGHLAGLDIAVRALPVLLVLGVAIVAMPRLEREAGAAVGAALAVGGSVFSTGTLDQTWLAIDLTTAGVAATASALLHPARRHLGWVGLALLTLAQWIRLQQVGVETVEAYTLPLAVVLLVVGTVALLRGHESSITTLAPGLGLALVPSLLLVLVDPVSLRAVLLGLACVVLVAVGLTRGWAAPLVAGAGVGALVVLREATYAQVLPQWMMIGLVGLALTVVGVTWEQRLQEIRRVSSYVRGLR</sequence>
<feature type="transmembrane region" description="Helical" evidence="1">
    <location>
        <begin position="351"/>
        <end position="371"/>
    </location>
</feature>
<feature type="transmembrane region" description="Helical" evidence="1">
    <location>
        <begin position="217"/>
        <end position="234"/>
    </location>
</feature>
<keyword evidence="1" id="KW-0472">Membrane</keyword>
<feature type="transmembrane region" description="Helical" evidence="1">
    <location>
        <begin position="152"/>
        <end position="172"/>
    </location>
</feature>
<accession>A0A2R7YUU6</accession>
<dbReference type="NCBIfam" id="NF047321">
    <property type="entry name" value="SCO7613_CTERM"/>
    <property type="match status" value="1"/>
</dbReference>
<dbReference type="Proteomes" id="UP000244867">
    <property type="component" value="Unassembled WGS sequence"/>
</dbReference>
<dbReference type="InterPro" id="IPR058062">
    <property type="entry name" value="SCO7613_C"/>
</dbReference>
<feature type="transmembrane region" description="Helical" evidence="1">
    <location>
        <begin position="604"/>
        <end position="622"/>
    </location>
</feature>
<feature type="transmembrane region" description="Helical" evidence="1">
    <location>
        <begin position="729"/>
        <end position="747"/>
    </location>
</feature>
<dbReference type="OrthoDB" id="3790598at2"/>
<feature type="transmembrane region" description="Helical" evidence="1">
    <location>
        <begin position="579"/>
        <end position="597"/>
    </location>
</feature>
<feature type="transmembrane region" description="Helical" evidence="1">
    <location>
        <begin position="326"/>
        <end position="345"/>
    </location>
</feature>
<dbReference type="EMBL" id="PYXZ01000007">
    <property type="protein sequence ID" value="PUA80073.1"/>
    <property type="molecule type" value="Genomic_DNA"/>
</dbReference>
<feature type="transmembrane region" description="Helical" evidence="1">
    <location>
        <begin position="299"/>
        <end position="319"/>
    </location>
</feature>
<reference evidence="2 3" key="1">
    <citation type="submission" date="2018-03" db="EMBL/GenBank/DDBJ databases">
        <authorList>
            <person name="Keele B.F."/>
        </authorList>
    </citation>
    <scope>NUCLEOTIDE SEQUENCE [LARGE SCALE GENOMIC DNA]</scope>
    <source>
        <strain evidence="2 3">IB-3</strain>
    </source>
</reference>
<organism evidence="2 3">
    <name type="scientific">Nocardioides currus</name>
    <dbReference type="NCBI Taxonomy" id="2133958"/>
    <lineage>
        <taxon>Bacteria</taxon>
        <taxon>Bacillati</taxon>
        <taxon>Actinomycetota</taxon>
        <taxon>Actinomycetes</taxon>
        <taxon>Propionibacteriales</taxon>
        <taxon>Nocardioidaceae</taxon>
        <taxon>Nocardioides</taxon>
    </lineage>
</organism>
<feature type="transmembrane region" description="Helical" evidence="1">
    <location>
        <begin position="552"/>
        <end position="573"/>
    </location>
</feature>
<feature type="transmembrane region" description="Helical" evidence="1">
    <location>
        <begin position="127"/>
        <end position="145"/>
    </location>
</feature>
<feature type="transmembrane region" description="Helical" evidence="1">
    <location>
        <begin position="240"/>
        <end position="259"/>
    </location>
</feature>
<proteinExistence type="predicted"/>
<feature type="transmembrane region" description="Helical" evidence="1">
    <location>
        <begin position="97"/>
        <end position="121"/>
    </location>
</feature>
<feature type="transmembrane region" description="Helical" evidence="1">
    <location>
        <begin position="481"/>
        <end position="500"/>
    </location>
</feature>